<accession>A0A2S1LIC6</accession>
<feature type="transmembrane region" description="Helical" evidence="1">
    <location>
        <begin position="72"/>
        <end position="90"/>
    </location>
</feature>
<keyword evidence="4" id="KW-1185">Reference proteome</keyword>
<feature type="transmembrane region" description="Helical" evidence="1">
    <location>
        <begin position="102"/>
        <end position="124"/>
    </location>
</feature>
<dbReference type="Proteomes" id="UP000244527">
    <property type="component" value="Chromosome"/>
</dbReference>
<dbReference type="KEGG" id="ffa:FFWV33_01800"/>
<evidence type="ECO:0000259" key="2">
    <source>
        <dbReference type="Pfam" id="PF04892"/>
    </source>
</evidence>
<organism evidence="3 4">
    <name type="scientific">Flavobacterium faecale</name>
    <dbReference type="NCBI Taxonomy" id="1355330"/>
    <lineage>
        <taxon>Bacteria</taxon>
        <taxon>Pseudomonadati</taxon>
        <taxon>Bacteroidota</taxon>
        <taxon>Flavobacteriia</taxon>
        <taxon>Flavobacteriales</taxon>
        <taxon>Flavobacteriaceae</taxon>
        <taxon>Flavobacterium</taxon>
    </lineage>
</organism>
<evidence type="ECO:0000256" key="1">
    <source>
        <dbReference type="SAM" id="Phobius"/>
    </source>
</evidence>
<feature type="transmembrane region" description="Helical" evidence="1">
    <location>
        <begin position="43"/>
        <end position="60"/>
    </location>
</feature>
<dbReference type="InterPro" id="IPR006976">
    <property type="entry name" value="VanZ-like"/>
</dbReference>
<dbReference type="PANTHER" id="PTHR28008:SF1">
    <property type="entry name" value="DOMAIN PROTEIN, PUTATIVE (AFU_ORTHOLOGUE AFUA_3G10980)-RELATED"/>
    <property type="match status" value="1"/>
</dbReference>
<dbReference type="Pfam" id="PF04892">
    <property type="entry name" value="VanZ"/>
    <property type="match status" value="1"/>
</dbReference>
<gene>
    <name evidence="3" type="ORF">FFWV33_01800</name>
</gene>
<dbReference type="PANTHER" id="PTHR28008">
    <property type="entry name" value="DOMAIN PROTEIN, PUTATIVE (AFU_ORTHOLOGUE AFUA_3G10980)-RELATED"/>
    <property type="match status" value="1"/>
</dbReference>
<evidence type="ECO:0000313" key="4">
    <source>
        <dbReference type="Proteomes" id="UP000244527"/>
    </source>
</evidence>
<dbReference type="EMBL" id="CP020918">
    <property type="protein sequence ID" value="AWG23532.1"/>
    <property type="molecule type" value="Genomic_DNA"/>
</dbReference>
<reference evidence="3 4" key="1">
    <citation type="submission" date="2017-04" db="EMBL/GenBank/DDBJ databases">
        <title>Compelte genome sequence of WV33.</title>
        <authorList>
            <person name="Lee P.C."/>
        </authorList>
    </citation>
    <scope>NUCLEOTIDE SEQUENCE [LARGE SCALE GENOMIC DNA]</scope>
    <source>
        <strain evidence="3 4">WV33</strain>
    </source>
</reference>
<keyword evidence="1" id="KW-1133">Transmembrane helix</keyword>
<keyword evidence="1" id="KW-0812">Transmembrane</keyword>
<feature type="domain" description="VanZ-like" evidence="2">
    <location>
        <begin position="44"/>
        <end position="116"/>
    </location>
</feature>
<dbReference type="AlphaFoldDB" id="A0A2S1LIC6"/>
<evidence type="ECO:0000313" key="3">
    <source>
        <dbReference type="EMBL" id="AWG23532.1"/>
    </source>
</evidence>
<proteinExistence type="predicted"/>
<dbReference type="NCBIfam" id="NF037970">
    <property type="entry name" value="vanZ_1"/>
    <property type="match status" value="1"/>
</dbReference>
<protein>
    <recommendedName>
        <fullName evidence="2">VanZ-like domain-containing protein</fullName>
    </recommendedName>
</protein>
<sequence>MLKKLFLGAAISWTFIVLVMCLAPLDGAPKIRIDNFDKYVHATFHFVFTTLWFLYFRLEFKESAISKALTSAFLFSVSTGIAIEFMQKYFTENRAADPLDVVANMFGATIAIAFCCYLGSLKIIKNCLK</sequence>
<keyword evidence="1" id="KW-0472">Membrane</keyword>
<name>A0A2S1LIC6_9FLAO</name>
<dbReference type="OrthoDB" id="5472246at2"/>